<comment type="caution">
    <text evidence="5">The sequence shown here is derived from an EMBL/GenBank/DDBJ whole genome shotgun (WGS) entry which is preliminary data.</text>
</comment>
<proteinExistence type="predicted"/>
<dbReference type="SUPFAM" id="SSF49899">
    <property type="entry name" value="Concanavalin A-like lectins/glucanases"/>
    <property type="match status" value="1"/>
</dbReference>
<dbReference type="Proteomes" id="UP000770785">
    <property type="component" value="Unassembled WGS sequence"/>
</dbReference>
<dbReference type="EMBL" id="JAATJH010000002">
    <property type="protein sequence ID" value="NJC25965.1"/>
    <property type="molecule type" value="Genomic_DNA"/>
</dbReference>
<keyword evidence="6" id="KW-1185">Reference proteome</keyword>
<evidence type="ECO:0000256" key="3">
    <source>
        <dbReference type="SAM" id="SignalP"/>
    </source>
</evidence>
<reference evidence="5 6" key="1">
    <citation type="submission" date="2020-03" db="EMBL/GenBank/DDBJ databases">
        <title>Genomic Encyclopedia of Type Strains, Phase IV (KMG-IV): sequencing the most valuable type-strain genomes for metagenomic binning, comparative biology and taxonomic classification.</title>
        <authorList>
            <person name="Goeker M."/>
        </authorList>
    </citation>
    <scope>NUCLEOTIDE SEQUENCE [LARGE SCALE GENOMIC DNA]</scope>
    <source>
        <strain evidence="5 6">DSM 105096</strain>
    </source>
</reference>
<protein>
    <submittedName>
        <fullName evidence="5">Gliding motility-associated-like protein</fullName>
    </submittedName>
</protein>
<evidence type="ECO:0000256" key="2">
    <source>
        <dbReference type="ARBA" id="ARBA00023157"/>
    </source>
</evidence>
<feature type="domain" description="LamG-like jellyroll fold" evidence="4">
    <location>
        <begin position="92"/>
        <end position="230"/>
    </location>
</feature>
<accession>A0ABX0X9L9</accession>
<keyword evidence="1 3" id="KW-0732">Signal</keyword>
<dbReference type="Pfam" id="PF13385">
    <property type="entry name" value="Laminin_G_3"/>
    <property type="match status" value="1"/>
</dbReference>
<dbReference type="RefSeq" id="WP_168036733.1">
    <property type="nucleotide sequence ID" value="NZ_JAATJH010000002.1"/>
</dbReference>
<sequence length="417" mass="44891">MRIFSLLVVFFAAVAGAVEGQGAVDAGLTAFYTFDGNLEDGTGTGINAGVSNSTAEFGCGVDATALFLSGDDDFVTVAGGNTNNVNRIFGQDDFTVGFYFKPTGASNTTQFLITKRDTNCTSQRFFAVRYAPVSQTLSVTLRQDNQQSTIDYLIGNASCWQHVTVVRANNNVRVFLNAEQVGQSTSTSRIDVTNDGELTIGSSTCRNNGERSFEGLIDELRIYNRAFTTTEVASIYAGPDRIQNVTRRLFLGESVEIEVNSNCGTAFDWLPATGVDGPTDKDPIITPETAGTQTYVVSIENAESSCVAMDSISLQVIDPAALDCSEVFFPTAFTPNGIGPAANETFGISNPFAVPDLLSFEIYDRYGARMFQSTDAFARWDGSFKGKPVEPGVAVWRIAYECKGVEEVLSGSVMVLR</sequence>
<organism evidence="5 6">
    <name type="scientific">Neolewinella antarctica</name>
    <dbReference type="NCBI Taxonomy" id="442734"/>
    <lineage>
        <taxon>Bacteria</taxon>
        <taxon>Pseudomonadati</taxon>
        <taxon>Bacteroidota</taxon>
        <taxon>Saprospiria</taxon>
        <taxon>Saprospirales</taxon>
        <taxon>Lewinellaceae</taxon>
        <taxon>Neolewinella</taxon>
    </lineage>
</organism>
<feature type="chain" id="PRO_5045853836" evidence="3">
    <location>
        <begin position="18"/>
        <end position="417"/>
    </location>
</feature>
<dbReference type="Gene3D" id="2.60.120.200">
    <property type="match status" value="1"/>
</dbReference>
<evidence type="ECO:0000313" key="6">
    <source>
        <dbReference type="Proteomes" id="UP000770785"/>
    </source>
</evidence>
<evidence type="ECO:0000256" key="1">
    <source>
        <dbReference type="ARBA" id="ARBA00022729"/>
    </source>
</evidence>
<dbReference type="Pfam" id="PF13585">
    <property type="entry name" value="CHU_C"/>
    <property type="match status" value="1"/>
</dbReference>
<dbReference type="InterPro" id="IPR006558">
    <property type="entry name" value="LamG-like"/>
</dbReference>
<dbReference type="SMART" id="SM00560">
    <property type="entry name" value="LamGL"/>
    <property type="match status" value="1"/>
</dbReference>
<gene>
    <name evidence="5" type="ORF">GGR27_001464</name>
</gene>
<feature type="signal peptide" evidence="3">
    <location>
        <begin position="1"/>
        <end position="17"/>
    </location>
</feature>
<name>A0ABX0X9L9_9BACT</name>
<keyword evidence="2" id="KW-1015">Disulfide bond</keyword>
<evidence type="ECO:0000259" key="4">
    <source>
        <dbReference type="SMART" id="SM00560"/>
    </source>
</evidence>
<evidence type="ECO:0000313" key="5">
    <source>
        <dbReference type="EMBL" id="NJC25965.1"/>
    </source>
</evidence>
<dbReference type="InterPro" id="IPR013320">
    <property type="entry name" value="ConA-like_dom_sf"/>
</dbReference>